<dbReference type="SUPFAM" id="SSF51126">
    <property type="entry name" value="Pectin lyase-like"/>
    <property type="match status" value="1"/>
</dbReference>
<keyword evidence="3" id="KW-0964">Secreted</keyword>
<dbReference type="AlphaFoldDB" id="A0A2Z6NZM5"/>
<evidence type="ECO:0000256" key="3">
    <source>
        <dbReference type="ARBA" id="ARBA00022512"/>
    </source>
</evidence>
<dbReference type="PANTHER" id="PTHR31683:SF11">
    <property type="entry name" value="PECTATE LYASE"/>
    <property type="match status" value="1"/>
</dbReference>
<gene>
    <name evidence="6" type="ORF">TSUD_50830</name>
</gene>
<dbReference type="InterPro" id="IPR011050">
    <property type="entry name" value="Pectin_lyase_fold/virulence"/>
</dbReference>
<organism evidence="6 7">
    <name type="scientific">Trifolium subterraneum</name>
    <name type="common">Subterranean clover</name>
    <dbReference type="NCBI Taxonomy" id="3900"/>
    <lineage>
        <taxon>Eukaryota</taxon>
        <taxon>Viridiplantae</taxon>
        <taxon>Streptophyta</taxon>
        <taxon>Embryophyta</taxon>
        <taxon>Tracheophyta</taxon>
        <taxon>Spermatophyta</taxon>
        <taxon>Magnoliopsida</taxon>
        <taxon>eudicotyledons</taxon>
        <taxon>Gunneridae</taxon>
        <taxon>Pentapetalae</taxon>
        <taxon>rosids</taxon>
        <taxon>fabids</taxon>
        <taxon>Fabales</taxon>
        <taxon>Fabaceae</taxon>
        <taxon>Papilionoideae</taxon>
        <taxon>50 kb inversion clade</taxon>
        <taxon>NPAAA clade</taxon>
        <taxon>Hologalegina</taxon>
        <taxon>IRL clade</taxon>
        <taxon>Trifolieae</taxon>
        <taxon>Trifolium</taxon>
    </lineage>
</organism>
<dbReference type="OrthoDB" id="1581485at2759"/>
<proteinExistence type="inferred from homology"/>
<dbReference type="InterPro" id="IPR012334">
    <property type="entry name" value="Pectin_lyas_fold"/>
</dbReference>
<dbReference type="EMBL" id="DF974585">
    <property type="protein sequence ID" value="GAU49554.1"/>
    <property type="molecule type" value="Genomic_DNA"/>
</dbReference>
<accession>A0A2Z6NZM5</accession>
<dbReference type="GO" id="GO:0030570">
    <property type="term" value="F:pectate lyase activity"/>
    <property type="evidence" value="ECO:0007669"/>
    <property type="project" value="InterPro"/>
</dbReference>
<keyword evidence="7" id="KW-1185">Reference proteome</keyword>
<comment type="similarity">
    <text evidence="2">Belongs to the polysaccharide lyase 1 family.</text>
</comment>
<sequence length="108" mass="12006">MFTPQIKASKANTSNLTLPHQHPYPEAVVHELQQKINVTKRVETDDKEWSGWNWRTDGDIMVNGAFFVPSGAGMSAQYAEASSVQPKSVVQIDQLTMYSGVFGDPRIP</sequence>
<evidence type="ECO:0000256" key="5">
    <source>
        <dbReference type="SAM" id="MobiDB-lite"/>
    </source>
</evidence>
<evidence type="ECO:0000313" key="7">
    <source>
        <dbReference type="Proteomes" id="UP000242715"/>
    </source>
</evidence>
<dbReference type="Gene3D" id="2.160.20.10">
    <property type="entry name" value="Single-stranded right-handed beta-helix, Pectin lyase-like"/>
    <property type="match status" value="1"/>
</dbReference>
<dbReference type="InterPro" id="IPR018082">
    <property type="entry name" value="AmbAllergen"/>
</dbReference>
<dbReference type="InterPro" id="IPR045032">
    <property type="entry name" value="PEL"/>
</dbReference>
<name>A0A2Z6NZM5_TRISU</name>
<protein>
    <recommendedName>
        <fullName evidence="8">Pectate lyase</fullName>
    </recommendedName>
</protein>
<comment type="subcellular location">
    <subcellularLocation>
        <location evidence="1">Secreted</location>
        <location evidence="1">Cell wall</location>
    </subcellularLocation>
</comment>
<keyword evidence="4" id="KW-0732">Signal</keyword>
<evidence type="ECO:0000256" key="2">
    <source>
        <dbReference type="ARBA" id="ARBA00010980"/>
    </source>
</evidence>
<dbReference type="PRINTS" id="PR00807">
    <property type="entry name" value="AMBALLERGEN"/>
</dbReference>
<evidence type="ECO:0000256" key="4">
    <source>
        <dbReference type="ARBA" id="ARBA00022729"/>
    </source>
</evidence>
<feature type="region of interest" description="Disordered" evidence="5">
    <location>
        <begin position="1"/>
        <end position="20"/>
    </location>
</feature>
<keyword evidence="3" id="KW-0134">Cell wall</keyword>
<dbReference type="PANTHER" id="PTHR31683">
    <property type="entry name" value="PECTATE LYASE 18-RELATED"/>
    <property type="match status" value="1"/>
</dbReference>
<dbReference type="Proteomes" id="UP000242715">
    <property type="component" value="Unassembled WGS sequence"/>
</dbReference>
<evidence type="ECO:0008006" key="8">
    <source>
        <dbReference type="Google" id="ProtNLM"/>
    </source>
</evidence>
<reference evidence="7" key="1">
    <citation type="journal article" date="2017" name="Front. Plant Sci.">
        <title>Climate Clever Clovers: New Paradigm to Reduce the Environmental Footprint of Ruminants by Breeding Low Methanogenic Forages Utilizing Haplotype Variation.</title>
        <authorList>
            <person name="Kaur P."/>
            <person name="Appels R."/>
            <person name="Bayer P.E."/>
            <person name="Keeble-Gagnere G."/>
            <person name="Wang J."/>
            <person name="Hirakawa H."/>
            <person name="Shirasawa K."/>
            <person name="Vercoe P."/>
            <person name="Stefanova K."/>
            <person name="Durmic Z."/>
            <person name="Nichols P."/>
            <person name="Revell C."/>
            <person name="Isobe S.N."/>
            <person name="Edwards D."/>
            <person name="Erskine W."/>
        </authorList>
    </citation>
    <scope>NUCLEOTIDE SEQUENCE [LARGE SCALE GENOMIC DNA]</scope>
    <source>
        <strain evidence="7">cv. Daliak</strain>
    </source>
</reference>
<evidence type="ECO:0000313" key="6">
    <source>
        <dbReference type="EMBL" id="GAU49554.1"/>
    </source>
</evidence>
<evidence type="ECO:0000256" key="1">
    <source>
        <dbReference type="ARBA" id="ARBA00004191"/>
    </source>
</evidence>